<dbReference type="GeneID" id="55996009"/>
<evidence type="ECO:0000313" key="2">
    <source>
        <dbReference type="EMBL" id="QKX61372.1"/>
    </source>
</evidence>
<proteinExistence type="predicted"/>
<gene>
    <name evidence="2" type="ORF">TRUGW13939_08520</name>
</gene>
<dbReference type="AlphaFoldDB" id="A0A7H8R4U6"/>
<dbReference type="Proteomes" id="UP000509510">
    <property type="component" value="Chromosome IV"/>
</dbReference>
<organism evidence="2 3">
    <name type="scientific">Talaromyces rugulosus</name>
    <name type="common">Penicillium rugulosum</name>
    <dbReference type="NCBI Taxonomy" id="121627"/>
    <lineage>
        <taxon>Eukaryota</taxon>
        <taxon>Fungi</taxon>
        <taxon>Dikarya</taxon>
        <taxon>Ascomycota</taxon>
        <taxon>Pezizomycotina</taxon>
        <taxon>Eurotiomycetes</taxon>
        <taxon>Eurotiomycetidae</taxon>
        <taxon>Eurotiales</taxon>
        <taxon>Trichocomaceae</taxon>
        <taxon>Talaromyces</taxon>
        <taxon>Talaromyces sect. Islandici</taxon>
    </lineage>
</organism>
<dbReference type="KEGG" id="trg:TRUGW13939_08520"/>
<dbReference type="InterPro" id="IPR037847">
    <property type="entry name" value="GRAMDC4"/>
</dbReference>
<dbReference type="OrthoDB" id="1708389at2759"/>
<dbReference type="Gene3D" id="2.60.120.10">
    <property type="entry name" value="Jelly Rolls"/>
    <property type="match status" value="1"/>
</dbReference>
<feature type="transmembrane region" description="Helical" evidence="1">
    <location>
        <begin position="608"/>
        <end position="627"/>
    </location>
</feature>
<name>A0A7H8R4U6_TALRU</name>
<keyword evidence="3" id="KW-1185">Reference proteome</keyword>
<accession>A0A7H8R4U6</accession>
<evidence type="ECO:0000313" key="3">
    <source>
        <dbReference type="Proteomes" id="UP000509510"/>
    </source>
</evidence>
<feature type="transmembrane region" description="Helical" evidence="1">
    <location>
        <begin position="633"/>
        <end position="649"/>
    </location>
</feature>
<dbReference type="RefSeq" id="XP_035347547.1">
    <property type="nucleotide sequence ID" value="XM_035491654.1"/>
</dbReference>
<dbReference type="PANTHER" id="PTHR37402:SF1">
    <property type="entry name" value="GRAM DOMAIN-CONTAINING PROTEIN 4"/>
    <property type="match status" value="1"/>
</dbReference>
<feature type="transmembrane region" description="Helical" evidence="1">
    <location>
        <begin position="502"/>
        <end position="529"/>
    </location>
</feature>
<sequence>MSSFHPLPHLPLTRRLVTGHTPDGKAVFTHNDHINSVSPRADITTENEQSVPGFYLIHRTTNYPVEPQGPRNEFSTENLARSKHAQGNIVCEIVDVPPLSASSDLSQTKEPVYMHRNQSLDYGVILKGSITLILDDGVEETLSEGDVFVQSTWQLSDIEDVDAGAHIENIGVQGESSNPRFLPKAVSRKLQKSLSQAPRNGKQVVKNRLYGSGPPTHNFSPPNNNNTEHVISHEFLKNDPAFNPARVPGHKNPSTANVPRGSKLLHANAKNTTKGIARSVLHPRRSIIQHYQGKAAKGLSKATRPYLTPQADREFLAEYDALFEAEYSRARGRGTDHQKTNGTIFTNALRGVNMNREEGQIDESWNDDSRAINYELQRKKVELLEAHRQSLAVAWITSRYIKRVRLAPWLKTQYPSFRDESFSERYGEDGETRFRWENYLGELLLYFSQSFTGRYEDDGASELSFDPVPLVERLVMSTEPWQAWLMSLRDLYRWENPRRTGLWYAIFAVLWYTQHVVGFLYAYIIFIVVKRRFYPTDITSMRESLNRVLDRRAQAHRCGELVYVYGRKKWLEPLMDEAAPFIYIQLCDLAAILEVLRNFYHWRNPAKTAATLLFFSSCLLVALFASMEYCMKIFWFVAINTFFICWPIASRHPRYRYIYSDWAIGFLQKHEILRRHEMYTHELSHGGHYSKKTAEQKETFEDAVETQEQRAALHDQTASKGRYNSDIDSCKNSISFAVFRHGHQGHLIISPEGLSFIGKDHSLAALDPTKKKCNLVQEIRWSYGFGCLAQVTKRNSPLSSKVAGIDSGLERLELEFLDPSIDDQTGNPSANSQAINNGEIRGIRTRMEVLNLNRAERDEVFNLIVGWSKTKWQVLGVPSEKAKKTKPWQ</sequence>
<keyword evidence="1" id="KW-0472">Membrane</keyword>
<dbReference type="EMBL" id="CP055901">
    <property type="protein sequence ID" value="QKX61372.1"/>
    <property type="molecule type" value="Genomic_DNA"/>
</dbReference>
<dbReference type="PANTHER" id="PTHR37402">
    <property type="entry name" value="GRAM DOMAIN-CONTAINING PROTEIN 4"/>
    <property type="match status" value="1"/>
</dbReference>
<reference evidence="3" key="1">
    <citation type="submission" date="2020-06" db="EMBL/GenBank/DDBJ databases">
        <title>A chromosome-scale genome assembly of Talaromyces rugulosus W13939.</title>
        <authorList>
            <person name="Wang B."/>
            <person name="Guo L."/>
            <person name="Ye K."/>
            <person name="Wang L."/>
        </authorList>
    </citation>
    <scope>NUCLEOTIDE SEQUENCE [LARGE SCALE GENOMIC DNA]</scope>
    <source>
        <strain evidence="3">W13939</strain>
    </source>
</reference>
<dbReference type="GO" id="GO:0006915">
    <property type="term" value="P:apoptotic process"/>
    <property type="evidence" value="ECO:0007669"/>
    <property type="project" value="InterPro"/>
</dbReference>
<keyword evidence="1" id="KW-0812">Transmembrane</keyword>
<keyword evidence="1" id="KW-1133">Transmembrane helix</keyword>
<protein>
    <submittedName>
        <fullName evidence="2">Uncharacterized protein</fullName>
    </submittedName>
</protein>
<evidence type="ECO:0000256" key="1">
    <source>
        <dbReference type="SAM" id="Phobius"/>
    </source>
</evidence>
<dbReference type="InterPro" id="IPR014710">
    <property type="entry name" value="RmlC-like_jellyroll"/>
</dbReference>